<accession>A0AB39XIW9</accession>
<sequence>MSTDTYLAVFLGSKTSAKMAAWNAMSEAERKAKEMEGMAAWKAWVEKHQGAIQAMGGPLGKTKRVDGQGVADIANEMGAFTVVRAASHEAAAKMFENHPHFAIFPGERVEIMPVLPIPGS</sequence>
<dbReference type="AlphaFoldDB" id="A0AB39XIW9"/>
<name>A0AB39XIW9_9BRAD</name>
<reference evidence="1" key="1">
    <citation type="submission" date="2024-08" db="EMBL/GenBank/DDBJ databases">
        <authorList>
            <person name="Chaddad Z."/>
            <person name="Lamrabet M."/>
            <person name="Bouhnik O."/>
            <person name="Alami S."/>
            <person name="Wipf D."/>
            <person name="Courty P.E."/>
            <person name="Missbah El Idrissi M."/>
        </authorList>
    </citation>
    <scope>NUCLEOTIDE SEQUENCE</scope>
    <source>
        <strain evidence="1">LLZ17</strain>
    </source>
</reference>
<evidence type="ECO:0000313" key="1">
    <source>
        <dbReference type="EMBL" id="XDV56978.1"/>
    </source>
</evidence>
<dbReference type="EMBL" id="CP165734">
    <property type="protein sequence ID" value="XDV56978.1"/>
    <property type="molecule type" value="Genomic_DNA"/>
</dbReference>
<organism evidence="1">
    <name type="scientific">Bradyrhizobium sp. LLZ17</name>
    <dbReference type="NCBI Taxonomy" id="3239388"/>
    <lineage>
        <taxon>Bacteria</taxon>
        <taxon>Pseudomonadati</taxon>
        <taxon>Pseudomonadota</taxon>
        <taxon>Alphaproteobacteria</taxon>
        <taxon>Hyphomicrobiales</taxon>
        <taxon>Nitrobacteraceae</taxon>
        <taxon>Bradyrhizobium</taxon>
    </lineage>
</organism>
<evidence type="ECO:0008006" key="2">
    <source>
        <dbReference type="Google" id="ProtNLM"/>
    </source>
</evidence>
<dbReference type="RefSeq" id="WP_369721419.1">
    <property type="nucleotide sequence ID" value="NZ_CP165734.1"/>
</dbReference>
<protein>
    <recommendedName>
        <fullName evidence="2">YCII-related domain-containing protein</fullName>
    </recommendedName>
</protein>
<proteinExistence type="predicted"/>
<gene>
    <name evidence="1" type="ORF">AB8Z38_31050</name>
</gene>